<name>A0A1X7HB63_9PROT</name>
<dbReference type="EMBL" id="FXAK01000007">
    <property type="protein sequence ID" value="SMF83183.1"/>
    <property type="molecule type" value="Genomic_DNA"/>
</dbReference>
<protein>
    <recommendedName>
        <fullName evidence="3">Methyltransferase FkbM domain-containing protein</fullName>
    </recommendedName>
</protein>
<dbReference type="Proteomes" id="UP000192936">
    <property type="component" value="Unassembled WGS sequence"/>
</dbReference>
<evidence type="ECO:0000313" key="1">
    <source>
        <dbReference type="EMBL" id="SMF83183.1"/>
    </source>
</evidence>
<dbReference type="OrthoDB" id="9810122at2"/>
<accession>A0A1X7HB63</accession>
<dbReference type="SUPFAM" id="SSF53335">
    <property type="entry name" value="S-adenosyl-L-methionine-dependent methyltransferases"/>
    <property type="match status" value="1"/>
</dbReference>
<dbReference type="RefSeq" id="WP_143266833.1">
    <property type="nucleotide sequence ID" value="NZ_FXAK01000007.1"/>
</dbReference>
<organism evidence="1 2">
    <name type="scientific">Azospirillum oryzae</name>
    <dbReference type="NCBI Taxonomy" id="286727"/>
    <lineage>
        <taxon>Bacteria</taxon>
        <taxon>Pseudomonadati</taxon>
        <taxon>Pseudomonadota</taxon>
        <taxon>Alphaproteobacteria</taxon>
        <taxon>Rhodospirillales</taxon>
        <taxon>Azospirillaceae</taxon>
        <taxon>Azospirillum</taxon>
    </lineage>
</organism>
<reference evidence="1 2" key="1">
    <citation type="submission" date="2017-04" db="EMBL/GenBank/DDBJ databases">
        <authorList>
            <person name="Afonso C.L."/>
            <person name="Miller P.J."/>
            <person name="Scott M.A."/>
            <person name="Spackman E."/>
            <person name="Goraichik I."/>
            <person name="Dimitrov K.M."/>
            <person name="Suarez D.L."/>
            <person name="Swayne D.E."/>
        </authorList>
    </citation>
    <scope>NUCLEOTIDE SEQUENCE [LARGE SCALE GENOMIC DNA]</scope>
    <source>
        <strain evidence="1 2">A2P</strain>
    </source>
</reference>
<proteinExistence type="predicted"/>
<evidence type="ECO:0000313" key="2">
    <source>
        <dbReference type="Proteomes" id="UP000192936"/>
    </source>
</evidence>
<dbReference type="AlphaFoldDB" id="A0A1X7HB63"/>
<sequence length="276" mass="31545">MFQKLAFKDGDGKSRTGTLYPDVEQGQSFQNEDKIIEHIVSQMGISGSERYYVDIGASNGIQMSNTFALVASGWSGISVEANADKFACLANYYRSFEGASLFRGLATPENILNILSAFNAPKRFGFLSLDIDGYDWFVLERLLEEYRPSVICMEINESLPPPLKFSVLYRPDYWWQVNHFFGCSISKVSELAEKTGYGIYLLEYNNLFLIDKRLVNFTSMSAEEAYLKGYVNREDRKKKFYWNEGMDALIGMSPAESIEFVKDKFSQYEGMYTLEV</sequence>
<gene>
    <name evidence="1" type="ORF">SAMN02982917_5483</name>
</gene>
<dbReference type="InterPro" id="IPR029063">
    <property type="entry name" value="SAM-dependent_MTases_sf"/>
</dbReference>
<evidence type="ECO:0008006" key="3">
    <source>
        <dbReference type="Google" id="ProtNLM"/>
    </source>
</evidence>